<gene>
    <name evidence="1" type="ORF">ACEZ3G_06095</name>
</gene>
<protein>
    <submittedName>
        <fullName evidence="1">Uncharacterized protein</fullName>
    </submittedName>
</protein>
<accession>A0ACC7LJ24</accession>
<reference evidence="1" key="1">
    <citation type="submission" date="2024-09" db="EMBL/GenBank/DDBJ databases">
        <authorList>
            <person name="Liu J."/>
        </authorList>
    </citation>
    <scope>NUCLEOTIDE SEQUENCE</scope>
    <source>
        <strain evidence="1">NBU2967</strain>
    </source>
</reference>
<evidence type="ECO:0000313" key="1">
    <source>
        <dbReference type="EMBL" id="MFH6603040.1"/>
    </source>
</evidence>
<dbReference type="EMBL" id="JBHFPV010000001">
    <property type="protein sequence ID" value="MFH6603040.1"/>
    <property type="molecule type" value="Genomic_DNA"/>
</dbReference>
<comment type="caution">
    <text evidence="1">The sequence shown here is derived from an EMBL/GenBank/DDBJ whole genome shotgun (WGS) entry which is preliminary data.</text>
</comment>
<keyword evidence="2" id="KW-1185">Reference proteome</keyword>
<organism evidence="1 2">
    <name type="scientific">Meishania litoralis</name>
    <dbReference type="NCBI Taxonomy" id="3434685"/>
    <lineage>
        <taxon>Bacteria</taxon>
        <taxon>Pseudomonadati</taxon>
        <taxon>Bacteroidota</taxon>
        <taxon>Flavobacteriia</taxon>
        <taxon>Flavobacteriales</taxon>
        <taxon>Flavobacteriaceae</taxon>
        <taxon>Meishania</taxon>
    </lineage>
</organism>
<proteinExistence type="predicted"/>
<evidence type="ECO:0000313" key="2">
    <source>
        <dbReference type="Proteomes" id="UP001595191"/>
    </source>
</evidence>
<sequence>MTSIVRFDSRLIAVLEAFEEALAHRELNYSISALKRYGLSNQGEVDFALKRAMAICRGLGINPKRHFTYFYKVDMSERQVMREWKASKLGFYLVLCNGMPNNPFTGALQIEMLTEILHKLE</sequence>
<dbReference type="Proteomes" id="UP001595191">
    <property type="component" value="Unassembled WGS sequence"/>
</dbReference>
<name>A0ACC7LJ24_9FLAO</name>